<dbReference type="Pfam" id="PF01584">
    <property type="entry name" value="CheW"/>
    <property type="match status" value="1"/>
</dbReference>
<dbReference type="Proteomes" id="UP001056291">
    <property type="component" value="Chromosome"/>
</dbReference>
<dbReference type="PANTHER" id="PTHR22617:SF23">
    <property type="entry name" value="CHEMOTAXIS PROTEIN CHEW"/>
    <property type="match status" value="1"/>
</dbReference>
<dbReference type="SMART" id="SM00260">
    <property type="entry name" value="CheW"/>
    <property type="match status" value="1"/>
</dbReference>
<dbReference type="SUPFAM" id="SSF50341">
    <property type="entry name" value="CheW-like"/>
    <property type="match status" value="1"/>
</dbReference>
<dbReference type="InterPro" id="IPR039315">
    <property type="entry name" value="CheW"/>
</dbReference>
<protein>
    <submittedName>
        <fullName evidence="2">Chemotaxis protein CheW</fullName>
    </submittedName>
</protein>
<name>A0ABY4W0Z7_9PROT</name>
<dbReference type="PROSITE" id="PS50851">
    <property type="entry name" value="CHEW"/>
    <property type="match status" value="1"/>
</dbReference>
<accession>A0ABY4W0Z7</accession>
<keyword evidence="3" id="KW-1185">Reference proteome</keyword>
<dbReference type="EMBL" id="CP098747">
    <property type="protein sequence ID" value="USG60524.1"/>
    <property type="molecule type" value="Genomic_DNA"/>
</dbReference>
<sequence length="151" mass="16640">MNNEILQEYVTVQIADQLFGIPVLEVHDVLRDLALTKIPLSSPEVAGVLNLRGRIVTAIDVRKRLSLPDLPEGESGMSVVVESQGEPYSLLIDNVGEVLELNPDDLQQNPVTLDSRWRDVSAGIYRLEDKLLVILQIDRLLNFAGNSAIAA</sequence>
<dbReference type="PANTHER" id="PTHR22617">
    <property type="entry name" value="CHEMOTAXIS SENSOR HISTIDINE KINASE-RELATED"/>
    <property type="match status" value="1"/>
</dbReference>
<dbReference type="RefSeq" id="WP_251933405.1">
    <property type="nucleotide sequence ID" value="NZ_CP098747.1"/>
</dbReference>
<dbReference type="Gene3D" id="2.30.30.40">
    <property type="entry name" value="SH3 Domains"/>
    <property type="match status" value="1"/>
</dbReference>
<reference evidence="2" key="1">
    <citation type="submission" date="2022-06" db="EMBL/GenBank/DDBJ databases">
        <title>Sneathiella actinostolidae sp. nov., isolated from a sea anemonein the Western Pacific Ocean.</title>
        <authorList>
            <person name="Wei M.J."/>
        </authorList>
    </citation>
    <scope>NUCLEOTIDE SEQUENCE</scope>
    <source>
        <strain evidence="2">PHK-P5</strain>
    </source>
</reference>
<dbReference type="InterPro" id="IPR036061">
    <property type="entry name" value="CheW-like_dom_sf"/>
</dbReference>
<dbReference type="Gene3D" id="2.40.50.180">
    <property type="entry name" value="CheA-289, Domain 4"/>
    <property type="match status" value="1"/>
</dbReference>
<feature type="domain" description="CheW-like" evidence="1">
    <location>
        <begin position="6"/>
        <end position="146"/>
    </location>
</feature>
<evidence type="ECO:0000313" key="2">
    <source>
        <dbReference type="EMBL" id="USG60524.1"/>
    </source>
</evidence>
<organism evidence="2 3">
    <name type="scientific">Sneathiella marina</name>
    <dbReference type="NCBI Taxonomy" id="2950108"/>
    <lineage>
        <taxon>Bacteria</taxon>
        <taxon>Pseudomonadati</taxon>
        <taxon>Pseudomonadota</taxon>
        <taxon>Alphaproteobacteria</taxon>
        <taxon>Sneathiellales</taxon>
        <taxon>Sneathiellaceae</taxon>
        <taxon>Sneathiella</taxon>
    </lineage>
</organism>
<evidence type="ECO:0000259" key="1">
    <source>
        <dbReference type="PROSITE" id="PS50851"/>
    </source>
</evidence>
<proteinExistence type="predicted"/>
<evidence type="ECO:0000313" key="3">
    <source>
        <dbReference type="Proteomes" id="UP001056291"/>
    </source>
</evidence>
<dbReference type="InterPro" id="IPR002545">
    <property type="entry name" value="CheW-lke_dom"/>
</dbReference>
<gene>
    <name evidence="2" type="ORF">NBZ79_15265</name>
</gene>